<reference evidence="2" key="2">
    <citation type="submission" date="2019-07" db="EMBL/GenBank/DDBJ databases">
        <authorList>
            <person name="Seetharam A."/>
            <person name="Woodhouse M."/>
            <person name="Cannon E."/>
        </authorList>
    </citation>
    <scope>NUCLEOTIDE SEQUENCE [LARGE SCALE GENOMIC DNA]</scope>
    <source>
        <strain evidence="2">cv. B73</strain>
    </source>
</reference>
<proteinExistence type="predicted"/>
<evidence type="ECO:0000313" key="3">
    <source>
        <dbReference type="Proteomes" id="UP000007305"/>
    </source>
</evidence>
<dbReference type="Proteomes" id="UP000007305">
    <property type="component" value="Chromosome 2"/>
</dbReference>
<reference evidence="2" key="3">
    <citation type="submission" date="2021-05" db="UniProtKB">
        <authorList>
            <consortium name="EnsemblPlants"/>
        </authorList>
    </citation>
    <scope>IDENTIFICATION</scope>
    <source>
        <strain evidence="2">cv. B73</strain>
    </source>
</reference>
<feature type="region of interest" description="Disordered" evidence="1">
    <location>
        <begin position="1"/>
        <end position="106"/>
    </location>
</feature>
<evidence type="ECO:0000256" key="1">
    <source>
        <dbReference type="SAM" id="MobiDB-lite"/>
    </source>
</evidence>
<feature type="compositionally biased region" description="Polar residues" evidence="1">
    <location>
        <begin position="1"/>
        <end position="12"/>
    </location>
</feature>
<protein>
    <submittedName>
        <fullName evidence="2">Uncharacterized protein</fullName>
    </submittedName>
</protein>
<reference evidence="3" key="1">
    <citation type="submission" date="2015-12" db="EMBL/GenBank/DDBJ databases">
        <title>Update maize B73 reference genome by single molecule sequencing technologies.</title>
        <authorList>
            <consortium name="Maize Genome Sequencing Project"/>
            <person name="Ware D."/>
        </authorList>
    </citation>
    <scope>NUCLEOTIDE SEQUENCE [LARGE SCALE GENOMIC DNA]</scope>
    <source>
        <strain evidence="3">cv. B73</strain>
    </source>
</reference>
<dbReference type="AlphaFoldDB" id="A0A804MTH2"/>
<evidence type="ECO:0000313" key="2">
    <source>
        <dbReference type="EnsemblPlants" id="Zm00001eb110400_P002"/>
    </source>
</evidence>
<dbReference type="EnsemblPlants" id="Zm00001eb110400_T002">
    <property type="protein sequence ID" value="Zm00001eb110400_P002"/>
    <property type="gene ID" value="Zm00001eb110400"/>
</dbReference>
<dbReference type="Gramene" id="Zm00001eb110400_T002">
    <property type="protein sequence ID" value="Zm00001eb110400_P002"/>
    <property type="gene ID" value="Zm00001eb110400"/>
</dbReference>
<keyword evidence="3" id="KW-1185">Reference proteome</keyword>
<organism evidence="2 3">
    <name type="scientific">Zea mays</name>
    <name type="common">Maize</name>
    <dbReference type="NCBI Taxonomy" id="4577"/>
    <lineage>
        <taxon>Eukaryota</taxon>
        <taxon>Viridiplantae</taxon>
        <taxon>Streptophyta</taxon>
        <taxon>Embryophyta</taxon>
        <taxon>Tracheophyta</taxon>
        <taxon>Spermatophyta</taxon>
        <taxon>Magnoliopsida</taxon>
        <taxon>Liliopsida</taxon>
        <taxon>Poales</taxon>
        <taxon>Poaceae</taxon>
        <taxon>PACMAD clade</taxon>
        <taxon>Panicoideae</taxon>
        <taxon>Andropogonodae</taxon>
        <taxon>Andropogoneae</taxon>
        <taxon>Tripsacinae</taxon>
        <taxon>Zea</taxon>
    </lineage>
</organism>
<sequence>MTRSSSRASTAVQGAGVHQHDGRQHRHRHRAAVPGLPQVPGPLPPQRVGDRGRPGDAGVRAGPRPRRRPRQLHQVAVQPVPQRQPVLRRRDRERGRLGRGRAQHQHGIRRLLAGSAGLQLGGLGGSAVRLRPAGPFVGGVCSFAGEVSV</sequence>
<feature type="compositionally biased region" description="Basic residues" evidence="1">
    <location>
        <begin position="97"/>
        <end position="106"/>
    </location>
</feature>
<feature type="compositionally biased region" description="Low complexity" evidence="1">
    <location>
        <begin position="74"/>
        <end position="85"/>
    </location>
</feature>
<name>A0A804MTH2_MAIZE</name>
<accession>A0A804MTH2</accession>
<gene>
    <name evidence="2" type="primary">LOC100283550</name>
</gene>